<proteinExistence type="predicted"/>
<organism evidence="2 3">
    <name type="scientific">Oscillochloris trichoides DG-6</name>
    <dbReference type="NCBI Taxonomy" id="765420"/>
    <lineage>
        <taxon>Bacteria</taxon>
        <taxon>Bacillati</taxon>
        <taxon>Chloroflexota</taxon>
        <taxon>Chloroflexia</taxon>
        <taxon>Chloroflexales</taxon>
        <taxon>Chloroflexineae</taxon>
        <taxon>Oscillochloridaceae</taxon>
        <taxon>Oscillochloris</taxon>
    </lineage>
</organism>
<keyword evidence="1" id="KW-0472">Membrane</keyword>
<keyword evidence="3" id="KW-1185">Reference proteome</keyword>
<dbReference type="eggNOG" id="ENOG5033UNV">
    <property type="taxonomic scope" value="Bacteria"/>
</dbReference>
<keyword evidence="1" id="KW-1133">Transmembrane helix</keyword>
<evidence type="ECO:0000313" key="2">
    <source>
        <dbReference type="EMBL" id="EFO79674.1"/>
    </source>
</evidence>
<gene>
    <name evidence="2" type="ORF">OSCT_2456</name>
</gene>
<sequence length="364" mass="40468">MQAFNTTTPFSPPRYGRPTLIFFCDLDAPELLALLDQPGVLDELTIQGYGVALAIRDLNFALVAAVRRLNQHRIPLVAWLQLPHHEGSWFHLQNYPQAVERYRSVHRWAKEHGLSFQVIGIDIEPPASELDRMQRWGLRDLTRRLWLAHENVLFAAARAAYTDLVGEIHSDGYEVHAYQLPALIDDRRAGTTVIQRAFDIVGIPADVEVVMCYSSVPIDSLGNDMGGALISSYGPSADSIGVGAVNSIALSSAPDDLPPLPGSALERDLLLAAHYTDLIYIASLEGCVERGLLPHISRINWETEVQVGLPRQLVITLLRTVLLIGLLISRFSGGLFAWMGWGLFLLLLVRQTRHAMRQKPVPPR</sequence>
<dbReference type="OrthoDB" id="143774at2"/>
<dbReference type="Proteomes" id="UP000054010">
    <property type="component" value="Unassembled WGS sequence"/>
</dbReference>
<comment type="caution">
    <text evidence="2">The sequence shown here is derived from an EMBL/GenBank/DDBJ whole genome shotgun (WGS) entry which is preliminary data.</text>
</comment>
<feature type="transmembrane region" description="Helical" evidence="1">
    <location>
        <begin position="321"/>
        <end position="349"/>
    </location>
</feature>
<protein>
    <submittedName>
        <fullName evidence="2">Uncharacterized protein</fullName>
    </submittedName>
</protein>
<dbReference type="EMBL" id="ADVR01000108">
    <property type="protein sequence ID" value="EFO79674.1"/>
    <property type="molecule type" value="Genomic_DNA"/>
</dbReference>
<name>E1IGK5_9CHLR</name>
<dbReference type="HOGENOM" id="CLU_777786_0_0_0"/>
<accession>E1IGK5</accession>
<evidence type="ECO:0000313" key="3">
    <source>
        <dbReference type="Proteomes" id="UP000054010"/>
    </source>
</evidence>
<reference evidence="2 3" key="1">
    <citation type="journal article" date="2011" name="J. Bacteriol.">
        <title>Draft genome sequence of the anoxygenic filamentous phototrophic bacterium Oscillochloris trichoides subsp. DG-6.</title>
        <authorList>
            <person name="Kuznetsov B.B."/>
            <person name="Ivanovsky R.N."/>
            <person name="Keppen O.I."/>
            <person name="Sukhacheva M.V."/>
            <person name="Bumazhkin B.K."/>
            <person name="Patutina E.O."/>
            <person name="Beletsky A.V."/>
            <person name="Mardanov A.V."/>
            <person name="Baslerov R.V."/>
            <person name="Panteleeva A.N."/>
            <person name="Kolganova T.V."/>
            <person name="Ravin N.V."/>
            <person name="Skryabin K.G."/>
        </authorList>
    </citation>
    <scope>NUCLEOTIDE SEQUENCE [LARGE SCALE GENOMIC DNA]</scope>
    <source>
        <strain evidence="2 3">DG-6</strain>
    </source>
</reference>
<evidence type="ECO:0000256" key="1">
    <source>
        <dbReference type="SAM" id="Phobius"/>
    </source>
</evidence>
<keyword evidence="1" id="KW-0812">Transmembrane</keyword>
<dbReference type="AlphaFoldDB" id="E1IGK5"/>